<evidence type="ECO:0000313" key="1">
    <source>
        <dbReference type="EMBL" id="SMO61305.1"/>
    </source>
</evidence>
<gene>
    <name evidence="1" type="ORF">SAMN06265219_10645</name>
</gene>
<reference evidence="1 2" key="1">
    <citation type="submission" date="2017-05" db="EMBL/GenBank/DDBJ databases">
        <authorList>
            <person name="Varghese N."/>
            <person name="Submissions S."/>
        </authorList>
    </citation>
    <scope>NUCLEOTIDE SEQUENCE [LARGE SCALE GENOMIC DNA]</scope>
    <source>
        <strain evidence="1 2">DSM 21985</strain>
    </source>
</reference>
<sequence length="95" mass="10752">MGKSKKRQLSYRLDLLPVILPYHRRANNNLRTGDLVYYGPSPEYYGIGEVVQTAEKVCMVDFRGTGELGIHKDEMLSSYLIPIHKLNLSGVLKGK</sequence>
<organism evidence="1 2">
    <name type="scientific">Gracilimonas mengyeensis</name>
    <dbReference type="NCBI Taxonomy" id="1302730"/>
    <lineage>
        <taxon>Bacteria</taxon>
        <taxon>Pseudomonadati</taxon>
        <taxon>Balneolota</taxon>
        <taxon>Balneolia</taxon>
        <taxon>Balneolales</taxon>
        <taxon>Balneolaceae</taxon>
        <taxon>Gracilimonas</taxon>
    </lineage>
</organism>
<dbReference type="RefSeq" id="WP_142454079.1">
    <property type="nucleotide sequence ID" value="NZ_FXTP01000006.1"/>
</dbReference>
<dbReference type="Proteomes" id="UP000317557">
    <property type="component" value="Unassembled WGS sequence"/>
</dbReference>
<dbReference type="OrthoDB" id="1494186at2"/>
<evidence type="ECO:0000313" key="2">
    <source>
        <dbReference type="Proteomes" id="UP000317557"/>
    </source>
</evidence>
<protein>
    <recommendedName>
        <fullName evidence="3">DUF3553 domain-containing protein</fullName>
    </recommendedName>
</protein>
<dbReference type="AlphaFoldDB" id="A0A521CPK1"/>
<dbReference type="EMBL" id="FXTP01000006">
    <property type="protein sequence ID" value="SMO61305.1"/>
    <property type="molecule type" value="Genomic_DNA"/>
</dbReference>
<keyword evidence="2" id="KW-1185">Reference proteome</keyword>
<evidence type="ECO:0008006" key="3">
    <source>
        <dbReference type="Google" id="ProtNLM"/>
    </source>
</evidence>
<name>A0A521CPK1_9BACT</name>
<accession>A0A521CPK1</accession>
<proteinExistence type="predicted"/>